<accession>A0AAP0MWA0</accession>
<name>A0AAP0MWA0_9ROSI</name>
<sequence>MFTFNSIAKLKSLQILSIKQSGECSFALLQPLSDCPCPADLRLRGKIEKLPEDMHIILPNLEYLSLENSNFDDDPMPALEKMSNLVILDLHYDSYSGNRLICTAKGFPRLEILQLLVDELEEKQVEEGAMPRLRGLRIPEDLKSRIPERLISIPPPAEGE</sequence>
<dbReference type="Pfam" id="PF23598">
    <property type="entry name" value="LRR_14"/>
    <property type="match status" value="1"/>
</dbReference>
<organism evidence="3 4">
    <name type="scientific">Citrus x changshan-huyou</name>
    <dbReference type="NCBI Taxonomy" id="2935761"/>
    <lineage>
        <taxon>Eukaryota</taxon>
        <taxon>Viridiplantae</taxon>
        <taxon>Streptophyta</taxon>
        <taxon>Embryophyta</taxon>
        <taxon>Tracheophyta</taxon>
        <taxon>Spermatophyta</taxon>
        <taxon>Magnoliopsida</taxon>
        <taxon>eudicotyledons</taxon>
        <taxon>Gunneridae</taxon>
        <taxon>Pentapetalae</taxon>
        <taxon>rosids</taxon>
        <taxon>malvids</taxon>
        <taxon>Sapindales</taxon>
        <taxon>Rutaceae</taxon>
        <taxon>Aurantioideae</taxon>
        <taxon>Citrus</taxon>
    </lineage>
</organism>
<dbReference type="EMBL" id="JBCGBO010000002">
    <property type="protein sequence ID" value="KAK9221077.1"/>
    <property type="molecule type" value="Genomic_DNA"/>
</dbReference>
<comment type="caution">
    <text evidence="3">The sequence shown here is derived from an EMBL/GenBank/DDBJ whole genome shotgun (WGS) entry which is preliminary data.</text>
</comment>
<dbReference type="InterPro" id="IPR032675">
    <property type="entry name" value="LRR_dom_sf"/>
</dbReference>
<evidence type="ECO:0000256" key="1">
    <source>
        <dbReference type="ARBA" id="ARBA00022737"/>
    </source>
</evidence>
<keyword evidence="1" id="KW-0677">Repeat</keyword>
<evidence type="ECO:0000313" key="3">
    <source>
        <dbReference type="EMBL" id="KAK9221077.1"/>
    </source>
</evidence>
<dbReference type="AlphaFoldDB" id="A0AAP0MWA0"/>
<evidence type="ECO:0000259" key="2">
    <source>
        <dbReference type="Pfam" id="PF23598"/>
    </source>
</evidence>
<feature type="domain" description="Disease resistance R13L4/SHOC-2-like LRR" evidence="2">
    <location>
        <begin position="5"/>
        <end position="138"/>
    </location>
</feature>
<dbReference type="InterPro" id="IPR055414">
    <property type="entry name" value="LRR_R13L4/SHOC2-like"/>
</dbReference>
<evidence type="ECO:0000313" key="4">
    <source>
        <dbReference type="Proteomes" id="UP001428341"/>
    </source>
</evidence>
<reference evidence="3 4" key="1">
    <citation type="submission" date="2024-05" db="EMBL/GenBank/DDBJ databases">
        <title>Haplotype-resolved chromosome-level genome assembly of Huyou (Citrus changshanensis).</title>
        <authorList>
            <person name="Miao C."/>
            <person name="Chen W."/>
            <person name="Wu Y."/>
            <person name="Wang L."/>
            <person name="Zhao S."/>
            <person name="Grierson D."/>
            <person name="Xu C."/>
            <person name="Chen K."/>
        </authorList>
    </citation>
    <scope>NUCLEOTIDE SEQUENCE [LARGE SCALE GENOMIC DNA]</scope>
    <source>
        <strain evidence="3">01-14</strain>
        <tissue evidence="3">Leaf</tissue>
    </source>
</reference>
<protein>
    <recommendedName>
        <fullName evidence="2">Disease resistance R13L4/SHOC-2-like LRR domain-containing protein</fullName>
    </recommendedName>
</protein>
<keyword evidence="4" id="KW-1185">Reference proteome</keyword>
<dbReference type="Proteomes" id="UP001428341">
    <property type="component" value="Unassembled WGS sequence"/>
</dbReference>
<dbReference type="SUPFAM" id="SSF52058">
    <property type="entry name" value="L domain-like"/>
    <property type="match status" value="1"/>
</dbReference>
<proteinExistence type="predicted"/>
<dbReference type="Gene3D" id="3.80.10.10">
    <property type="entry name" value="Ribonuclease Inhibitor"/>
    <property type="match status" value="1"/>
</dbReference>
<gene>
    <name evidence="3" type="ORF">WN944_009502</name>
</gene>